<name>A0ABT1MBV0_9MYCO</name>
<comment type="caution">
    <text evidence="1">The sequence shown here is derived from an EMBL/GenBank/DDBJ whole genome shotgun (WGS) entry which is preliminary data.</text>
</comment>
<gene>
    <name evidence="1" type="ORF">NM203_31085</name>
</gene>
<organism evidence="1 2">
    <name type="scientific">Mycolicibacterium arenosum</name>
    <dbReference type="NCBI Taxonomy" id="2952157"/>
    <lineage>
        <taxon>Bacteria</taxon>
        <taxon>Bacillati</taxon>
        <taxon>Actinomycetota</taxon>
        <taxon>Actinomycetes</taxon>
        <taxon>Mycobacteriales</taxon>
        <taxon>Mycobacteriaceae</taxon>
        <taxon>Mycolicibacterium</taxon>
    </lineage>
</organism>
<dbReference type="RefSeq" id="WP_255064751.1">
    <property type="nucleotide sequence ID" value="NZ_JANDBD010000018.1"/>
</dbReference>
<accession>A0ABT1MBV0</accession>
<protein>
    <submittedName>
        <fullName evidence="1">Uncharacterized protein</fullName>
    </submittedName>
</protein>
<dbReference type="Proteomes" id="UP001651690">
    <property type="component" value="Unassembled WGS sequence"/>
</dbReference>
<keyword evidence="2" id="KW-1185">Reference proteome</keyword>
<proteinExistence type="predicted"/>
<evidence type="ECO:0000313" key="1">
    <source>
        <dbReference type="EMBL" id="MCP9276638.1"/>
    </source>
</evidence>
<reference evidence="1 2" key="1">
    <citation type="submission" date="2022-06" db="EMBL/GenBank/DDBJ databases">
        <title>Mycolicibacterium sp. CAU 1645 isolated from seawater.</title>
        <authorList>
            <person name="Kim W."/>
        </authorList>
    </citation>
    <scope>NUCLEOTIDE SEQUENCE [LARGE SCALE GENOMIC DNA]</scope>
    <source>
        <strain evidence="1 2">CAU 1645</strain>
    </source>
</reference>
<sequence length="70" mass="7956">MLALLSTPIRRWLLASLLVPVLVVALRKSGRFVEHRHDDQPTRLSRSLLKLSTVLARFSRRHGRSDVADA</sequence>
<dbReference type="EMBL" id="JANDBD010000018">
    <property type="protein sequence ID" value="MCP9276638.1"/>
    <property type="molecule type" value="Genomic_DNA"/>
</dbReference>
<evidence type="ECO:0000313" key="2">
    <source>
        <dbReference type="Proteomes" id="UP001651690"/>
    </source>
</evidence>